<reference evidence="2 3" key="1">
    <citation type="journal article" date="2021" name="Elife">
        <title>Chloroplast acquisition without the gene transfer in kleptoplastic sea slugs, Plakobranchus ocellatus.</title>
        <authorList>
            <person name="Maeda T."/>
            <person name="Takahashi S."/>
            <person name="Yoshida T."/>
            <person name="Shimamura S."/>
            <person name="Takaki Y."/>
            <person name="Nagai Y."/>
            <person name="Toyoda A."/>
            <person name="Suzuki Y."/>
            <person name="Arimoto A."/>
            <person name="Ishii H."/>
            <person name="Satoh N."/>
            <person name="Nishiyama T."/>
            <person name="Hasebe M."/>
            <person name="Maruyama T."/>
            <person name="Minagawa J."/>
            <person name="Obokata J."/>
            <person name="Shigenobu S."/>
        </authorList>
    </citation>
    <scope>NUCLEOTIDE SEQUENCE [LARGE SCALE GENOMIC DNA]</scope>
</reference>
<dbReference type="AlphaFoldDB" id="A0AAV4GZ61"/>
<dbReference type="EMBL" id="BMAT01001684">
    <property type="protein sequence ID" value="GFR90445.1"/>
    <property type="molecule type" value="Genomic_DNA"/>
</dbReference>
<evidence type="ECO:0000256" key="1">
    <source>
        <dbReference type="SAM" id="MobiDB-lite"/>
    </source>
</evidence>
<accession>A0AAV4GZ61</accession>
<sequence>MEQEFEICKRPVDLFLNFWDSNIEDNIVTPSNFYVSQMNRAVPAFTLPDFKPPKMERPLASPCPSPVPGKKKRRKNTDWSVSDAVRLEQVGLQRGCSTLCTKRQEEGLRSVVARASNNGCTANVTFVMFISLQTRGTKCFL</sequence>
<evidence type="ECO:0000313" key="3">
    <source>
        <dbReference type="Proteomes" id="UP000762676"/>
    </source>
</evidence>
<organism evidence="2 3">
    <name type="scientific">Elysia marginata</name>
    <dbReference type="NCBI Taxonomy" id="1093978"/>
    <lineage>
        <taxon>Eukaryota</taxon>
        <taxon>Metazoa</taxon>
        <taxon>Spiralia</taxon>
        <taxon>Lophotrochozoa</taxon>
        <taxon>Mollusca</taxon>
        <taxon>Gastropoda</taxon>
        <taxon>Heterobranchia</taxon>
        <taxon>Euthyneura</taxon>
        <taxon>Panpulmonata</taxon>
        <taxon>Sacoglossa</taxon>
        <taxon>Placobranchoidea</taxon>
        <taxon>Plakobranchidae</taxon>
        <taxon>Elysia</taxon>
    </lineage>
</organism>
<gene>
    <name evidence="2" type="ORF">ElyMa_000818500</name>
</gene>
<feature type="region of interest" description="Disordered" evidence="1">
    <location>
        <begin position="56"/>
        <end position="79"/>
    </location>
</feature>
<dbReference type="Proteomes" id="UP000762676">
    <property type="component" value="Unassembled WGS sequence"/>
</dbReference>
<name>A0AAV4GZ61_9GAST</name>
<proteinExistence type="predicted"/>
<evidence type="ECO:0000313" key="2">
    <source>
        <dbReference type="EMBL" id="GFR90445.1"/>
    </source>
</evidence>
<protein>
    <submittedName>
        <fullName evidence="2">Uncharacterized protein</fullName>
    </submittedName>
</protein>
<keyword evidence="3" id="KW-1185">Reference proteome</keyword>
<comment type="caution">
    <text evidence="2">The sequence shown here is derived from an EMBL/GenBank/DDBJ whole genome shotgun (WGS) entry which is preliminary data.</text>
</comment>